<sequence length="160" mass="17851">MRKNVRKESMSHLMGTNRFDRLMLRLILLGMGSILMIQFFLAIPSTRSHLMSKVPAVDSVSKEGRVQADGGDLTIRVLSSDLPQNAWVFVDGKEVAQFSDRAVSVHVKDQSQISLRVNGPGIYRFIIENDDPSIAFPPSGYEVEVPGDQVTKLWPVELIP</sequence>
<proteinExistence type="predicted"/>
<evidence type="ECO:0000313" key="2">
    <source>
        <dbReference type="Proteomes" id="UP001057291"/>
    </source>
</evidence>
<keyword evidence="2" id="KW-1185">Reference proteome</keyword>
<organism evidence="1 2">
    <name type="scientific">Collibacillus ludicampi</name>
    <dbReference type="NCBI Taxonomy" id="2771369"/>
    <lineage>
        <taxon>Bacteria</taxon>
        <taxon>Bacillati</taxon>
        <taxon>Bacillota</taxon>
        <taxon>Bacilli</taxon>
        <taxon>Bacillales</taxon>
        <taxon>Alicyclobacillaceae</taxon>
        <taxon>Collibacillus</taxon>
    </lineage>
</organism>
<evidence type="ECO:0000313" key="1">
    <source>
        <dbReference type="EMBL" id="GIM48216.1"/>
    </source>
</evidence>
<dbReference type="EMBL" id="BOQE01000001">
    <property type="protein sequence ID" value="GIM48216.1"/>
    <property type="molecule type" value="Genomic_DNA"/>
</dbReference>
<gene>
    <name evidence="1" type="ORF">DNHGIG_37650</name>
</gene>
<protein>
    <recommendedName>
        <fullName evidence="3">DUF4115 domain-containing protein</fullName>
    </recommendedName>
</protein>
<name>A0AAV4LKB2_9BACL</name>
<reference evidence="1" key="1">
    <citation type="journal article" date="2023" name="Int. J. Syst. Evol. Microbiol.">
        <title>Collibacillus ludicampi gen. nov., sp. nov., a new soil bacterium of the family Alicyclobacillaceae.</title>
        <authorList>
            <person name="Jojima T."/>
            <person name="Ioku Y."/>
            <person name="Fukuta Y."/>
            <person name="Shirasaka N."/>
            <person name="Matsumura Y."/>
            <person name="Mori M."/>
        </authorList>
    </citation>
    <scope>NUCLEOTIDE SEQUENCE</scope>
    <source>
        <strain evidence="1">TP075</strain>
    </source>
</reference>
<dbReference type="Proteomes" id="UP001057291">
    <property type="component" value="Unassembled WGS sequence"/>
</dbReference>
<comment type="caution">
    <text evidence="1">The sequence shown here is derived from an EMBL/GenBank/DDBJ whole genome shotgun (WGS) entry which is preliminary data.</text>
</comment>
<dbReference type="AlphaFoldDB" id="A0AAV4LKB2"/>
<dbReference type="RefSeq" id="WP_282201114.1">
    <property type="nucleotide sequence ID" value="NZ_BOQE01000001.1"/>
</dbReference>
<evidence type="ECO:0008006" key="3">
    <source>
        <dbReference type="Google" id="ProtNLM"/>
    </source>
</evidence>
<accession>A0AAV4LKB2</accession>